<dbReference type="InterPro" id="IPR035371">
    <property type="entry name" value="Nrap_D6"/>
</dbReference>
<comment type="similarity">
    <text evidence="2 5">Belongs to the NRAP family.</text>
</comment>
<feature type="domain" description="Nrap protein" evidence="8">
    <location>
        <begin position="300"/>
        <end position="439"/>
    </location>
</feature>
<dbReference type="OrthoDB" id="10251401at2759"/>
<dbReference type="GO" id="GO:0032040">
    <property type="term" value="C:small-subunit processome"/>
    <property type="evidence" value="ECO:0007669"/>
    <property type="project" value="TreeGrafter"/>
</dbReference>
<dbReference type="Proteomes" id="UP000324241">
    <property type="component" value="Unassembled WGS sequence"/>
</dbReference>
<feature type="compositionally biased region" description="Basic residues" evidence="6">
    <location>
        <begin position="1"/>
        <end position="10"/>
    </location>
</feature>
<feature type="domain" description="Nrap protein" evidence="12">
    <location>
        <begin position="960"/>
        <end position="1089"/>
    </location>
</feature>
<dbReference type="Pfam" id="PF17404">
    <property type="entry name" value="Nrap_D3"/>
    <property type="match status" value="1"/>
</dbReference>
<evidence type="ECO:0000259" key="9">
    <source>
        <dbReference type="Pfam" id="PF17404"/>
    </source>
</evidence>
<protein>
    <recommendedName>
        <fullName evidence="5">U3 small nucleolar RNA-associated protein 22</fullName>
    </recommendedName>
</protein>
<sequence length="1099" mass="124159">MSHAPKRRKLSSTSTTPLAQTSKAEESISTMSTHTPIDRSAEIALASGFYKSNFFKLQLDELLADLRPNYDRQVSRLQDTLHKLKETIEQFPERPAKSPLEAEKELRSTHGIVIPYPQPRPDKEAKYSVSYVKPANINVVGSFALRTGAKTSDPCTVDLAVTMPKSLFQEKDYINYRFFHKRAYYIACIAAGIKAESLNFDIKFGLQDGDGLRPVIILQLTDTARDTRTRRLQIRIITAIEDTLFPLARTLPMKNNLRQGSLVMTEHKESTPFYNASLRSEATVELFHKSLYSAVRSCESFRDGCILGRTWLRQRGFGSPFQAGGFGGFEWTALMSILFESGGPNGKPVLLKSYSSYQLFKATIQFLAGRDLTRPLVLFCDDIPFPSGAPVLYDGVKGLNILFRMTPWSYAFLRREASNTLKMLNASRDDNFERIFITKVNEPLLRFDRIATLSLTDSSNALETLSNQYAVYEVLTKALTDRAELIYLFGDCVEPWSMERKISQKAAKLNLHVGLLLNAENVNRVVDYGPLAEQKKEAASFRSFWGEKAELRRFRDGSIRESLVWSDQPTSSSIVHQILVYILKRHFNCLENGFRYVGDDYDEKLRSNGDEILYYSSPAFQQVADAFSSLEKSIHSLDDIPLTVRHLASASPYLRYTALRVQAASGAIRGPVDVVLQFESSARWPDDLVAVQMTKVAFLIKIGDSLESSGIASSCRVGLENESSTILNNAFLQVFHVSGVVFHLRIHHDREQTLLERQLRGKGSLPQAKKQEIAYALSVYKKLFVHSPRLTQAIRALCTRFALLSPTIRLLKHWFNCHLLTGHFNEELIELLAVQTFIQPFPWETPSSVMAGFLRTLHLISRWDWQQEPLMVDLGGDLDHDAIEVIRTRFSAWRNVDPAMNAVSLFVASDIDPDGGTWTQHEMPPKVVAARMSTLANAAVKFLREKGLSLNIQDLFYTSLAPYDFIINLRPEIIRDHSALLTKYKNIQHEDSAPHGDRKLRAVESFVRDLQSCYSPNLHLFYGGDQGDVIAGLWNPHTLKPKSWNLKMAYSTSPTGLGDIENRDHEVVLNRRSILNEISRLGDSMVESVEVINGEKDLG</sequence>
<dbReference type="InterPro" id="IPR035370">
    <property type="entry name" value="Nrap_D5"/>
</dbReference>
<feature type="domain" description="Nrap protein" evidence="11">
    <location>
        <begin position="801"/>
        <end position="957"/>
    </location>
</feature>
<evidence type="ECO:0000313" key="13">
    <source>
        <dbReference type="EMBL" id="KAA8645518.1"/>
    </source>
</evidence>
<organism evidence="13 14">
    <name type="scientific">Aspergillus tanneri</name>
    <dbReference type="NCBI Taxonomy" id="1220188"/>
    <lineage>
        <taxon>Eukaryota</taxon>
        <taxon>Fungi</taxon>
        <taxon>Dikarya</taxon>
        <taxon>Ascomycota</taxon>
        <taxon>Pezizomycotina</taxon>
        <taxon>Eurotiomycetes</taxon>
        <taxon>Eurotiomycetidae</taxon>
        <taxon>Eurotiales</taxon>
        <taxon>Aspergillaceae</taxon>
        <taxon>Aspergillus</taxon>
        <taxon>Aspergillus subgen. Circumdati</taxon>
    </lineage>
</organism>
<evidence type="ECO:0000259" key="7">
    <source>
        <dbReference type="Pfam" id="PF03813"/>
    </source>
</evidence>
<keyword evidence="4 5" id="KW-0539">Nucleus</keyword>
<dbReference type="Pfam" id="PF17403">
    <property type="entry name" value="Nrap_D2"/>
    <property type="match status" value="1"/>
</dbReference>
<dbReference type="InterPro" id="IPR035369">
    <property type="entry name" value="Nrap_D4"/>
</dbReference>
<keyword evidence="3 5" id="KW-0694">RNA-binding</keyword>
<dbReference type="GO" id="GO:0006409">
    <property type="term" value="P:tRNA export from nucleus"/>
    <property type="evidence" value="ECO:0007669"/>
    <property type="project" value="TreeGrafter"/>
</dbReference>
<dbReference type="EMBL" id="QUQM01000007">
    <property type="protein sequence ID" value="KAA8645518.1"/>
    <property type="molecule type" value="Genomic_DNA"/>
</dbReference>
<evidence type="ECO:0000256" key="5">
    <source>
        <dbReference type="RuleBase" id="RU364032"/>
    </source>
</evidence>
<dbReference type="InterPro" id="IPR005554">
    <property type="entry name" value="NOL6/Upt22"/>
</dbReference>
<feature type="compositionally biased region" description="Polar residues" evidence="6">
    <location>
        <begin position="11"/>
        <end position="33"/>
    </location>
</feature>
<evidence type="ECO:0000259" key="8">
    <source>
        <dbReference type="Pfam" id="PF17403"/>
    </source>
</evidence>
<feature type="domain" description="Nrap protein" evidence="10">
    <location>
        <begin position="605"/>
        <end position="799"/>
    </location>
</feature>
<dbReference type="Pfam" id="PF17407">
    <property type="entry name" value="Nrap_D6"/>
    <property type="match status" value="1"/>
</dbReference>
<dbReference type="InterPro" id="IPR035367">
    <property type="entry name" value="Nrap_D2"/>
</dbReference>
<feature type="domain" description="Nrap protein" evidence="7">
    <location>
        <begin position="157"/>
        <end position="295"/>
    </location>
</feature>
<keyword evidence="5" id="KW-0690">Ribosome biogenesis</keyword>
<reference evidence="13 14" key="1">
    <citation type="submission" date="2019-08" db="EMBL/GenBank/DDBJ databases">
        <title>The genome sequence of a newly discovered highly antifungal drug resistant Aspergillus species, Aspergillus tanneri NIH 1004.</title>
        <authorList>
            <person name="Mounaud S."/>
            <person name="Singh I."/>
            <person name="Joardar V."/>
            <person name="Pakala S."/>
            <person name="Pakala S."/>
            <person name="Venepally P."/>
            <person name="Chung J.K."/>
            <person name="Losada L."/>
            <person name="Nierman W.C."/>
        </authorList>
    </citation>
    <scope>NUCLEOTIDE SEQUENCE [LARGE SCALE GENOMIC DNA]</scope>
    <source>
        <strain evidence="13 14">NIH1004</strain>
    </source>
</reference>
<dbReference type="Pfam" id="PF17405">
    <property type="entry name" value="Nrap_D4"/>
    <property type="match status" value="1"/>
</dbReference>
<keyword evidence="5" id="KW-0687">Ribonucleoprotein</keyword>
<feature type="domain" description="Nrap protein" evidence="9">
    <location>
        <begin position="465"/>
        <end position="588"/>
    </location>
</feature>
<evidence type="ECO:0000256" key="2">
    <source>
        <dbReference type="ARBA" id="ARBA00006674"/>
    </source>
</evidence>
<evidence type="ECO:0000256" key="1">
    <source>
        <dbReference type="ARBA" id="ARBA00004604"/>
    </source>
</evidence>
<dbReference type="VEuPathDB" id="FungiDB:EYZ11_011288"/>
<dbReference type="InterPro" id="IPR035082">
    <property type="entry name" value="Nrap_D1"/>
</dbReference>
<comment type="caution">
    <text evidence="13">The sequence shown here is derived from an EMBL/GenBank/DDBJ whole genome shotgun (WGS) entry which is preliminary data.</text>
</comment>
<dbReference type="GO" id="GO:0003723">
    <property type="term" value="F:RNA binding"/>
    <property type="evidence" value="ECO:0007669"/>
    <property type="project" value="UniProtKB-KW"/>
</dbReference>
<evidence type="ECO:0000256" key="6">
    <source>
        <dbReference type="SAM" id="MobiDB-lite"/>
    </source>
</evidence>
<comment type="subcellular location">
    <subcellularLocation>
        <location evidence="1 5">Nucleus</location>
        <location evidence="1 5">Nucleolus</location>
    </subcellularLocation>
</comment>
<evidence type="ECO:0000313" key="14">
    <source>
        <dbReference type="Proteomes" id="UP000324241"/>
    </source>
</evidence>
<dbReference type="Pfam" id="PF17406">
    <property type="entry name" value="Nrap_D5"/>
    <property type="match status" value="1"/>
</dbReference>
<dbReference type="Pfam" id="PF03813">
    <property type="entry name" value="Nrap"/>
    <property type="match status" value="1"/>
</dbReference>
<dbReference type="RefSeq" id="XP_033424879.1">
    <property type="nucleotide sequence ID" value="XM_033571564.1"/>
</dbReference>
<accession>A0A5M9MEW4</accession>
<dbReference type="GeneID" id="54329639"/>
<dbReference type="PANTHER" id="PTHR17972:SF0">
    <property type="entry name" value="NUCLEOLAR PROTEIN 6"/>
    <property type="match status" value="1"/>
</dbReference>
<evidence type="ECO:0000256" key="4">
    <source>
        <dbReference type="ARBA" id="ARBA00023242"/>
    </source>
</evidence>
<proteinExistence type="inferred from homology"/>
<evidence type="ECO:0000256" key="3">
    <source>
        <dbReference type="ARBA" id="ARBA00022884"/>
    </source>
</evidence>
<evidence type="ECO:0000259" key="12">
    <source>
        <dbReference type="Pfam" id="PF17407"/>
    </source>
</evidence>
<name>A0A5M9MEW4_9EURO</name>
<dbReference type="GO" id="GO:0006364">
    <property type="term" value="P:rRNA processing"/>
    <property type="evidence" value="ECO:0007669"/>
    <property type="project" value="UniProtKB-KW"/>
</dbReference>
<dbReference type="PANTHER" id="PTHR17972">
    <property type="entry name" value="NUCLEOLAR RNA-ASSOCIATED PROTEIN"/>
    <property type="match status" value="1"/>
</dbReference>
<dbReference type="GO" id="GO:0034456">
    <property type="term" value="C:UTP-C complex"/>
    <property type="evidence" value="ECO:0007669"/>
    <property type="project" value="TreeGrafter"/>
</dbReference>
<feature type="region of interest" description="Disordered" evidence="6">
    <location>
        <begin position="1"/>
        <end position="33"/>
    </location>
</feature>
<dbReference type="Gene3D" id="3.30.70.3030">
    <property type="match status" value="1"/>
</dbReference>
<evidence type="ECO:0000259" key="10">
    <source>
        <dbReference type="Pfam" id="PF17405"/>
    </source>
</evidence>
<gene>
    <name evidence="13" type="ORF">ATNIH1004_006937</name>
</gene>
<dbReference type="AlphaFoldDB" id="A0A5M9MEW4"/>
<evidence type="ECO:0000259" key="11">
    <source>
        <dbReference type="Pfam" id="PF17406"/>
    </source>
</evidence>
<dbReference type="Gene3D" id="1.10.1410.10">
    <property type="match status" value="1"/>
</dbReference>
<keyword evidence="5" id="KW-0698">rRNA processing</keyword>
<dbReference type="InterPro" id="IPR035368">
    <property type="entry name" value="Nrap_D3"/>
</dbReference>
<dbReference type="GO" id="GO:0032545">
    <property type="term" value="C:CURI complex"/>
    <property type="evidence" value="ECO:0007669"/>
    <property type="project" value="TreeGrafter"/>
</dbReference>